<sequence length="235" mass="27454">MSCVAEPKDMDILVRFSSFLFSRLSATDQCEKTNEIRQKFAEDVLVLKAADRLPEESEEDSRLRTFTELFKKLAVAEQNLFVSSEMSKYKQEEEFRKLTCWFQQLEADDQRELIEKLDPVTPGDVQIPRPVDDDTTFNRFMQLPDESMEDFRVRRFTESCYRLHFRIELLESQESPLICWSFSSERNVTCNSFVSELIKSKAPDSFEAKLIKLKPPNLRGTSQVDLALDFERSMG</sequence>
<evidence type="ECO:0000313" key="1">
    <source>
        <dbReference type="EMBL" id="KAK9950284.1"/>
    </source>
</evidence>
<organism evidence="1 2">
    <name type="scientific">Rubus argutus</name>
    <name type="common">Southern blackberry</name>
    <dbReference type="NCBI Taxonomy" id="59490"/>
    <lineage>
        <taxon>Eukaryota</taxon>
        <taxon>Viridiplantae</taxon>
        <taxon>Streptophyta</taxon>
        <taxon>Embryophyta</taxon>
        <taxon>Tracheophyta</taxon>
        <taxon>Spermatophyta</taxon>
        <taxon>Magnoliopsida</taxon>
        <taxon>eudicotyledons</taxon>
        <taxon>Gunneridae</taxon>
        <taxon>Pentapetalae</taxon>
        <taxon>rosids</taxon>
        <taxon>fabids</taxon>
        <taxon>Rosales</taxon>
        <taxon>Rosaceae</taxon>
        <taxon>Rosoideae</taxon>
        <taxon>Rosoideae incertae sedis</taxon>
        <taxon>Rubus</taxon>
    </lineage>
</organism>
<dbReference type="EMBL" id="JBEDUW010000001">
    <property type="protein sequence ID" value="KAK9950284.1"/>
    <property type="molecule type" value="Genomic_DNA"/>
</dbReference>
<comment type="caution">
    <text evidence="1">The sequence shown here is derived from an EMBL/GenBank/DDBJ whole genome shotgun (WGS) entry which is preliminary data.</text>
</comment>
<keyword evidence="2" id="KW-1185">Reference proteome</keyword>
<dbReference type="Proteomes" id="UP001457282">
    <property type="component" value="Unassembled WGS sequence"/>
</dbReference>
<proteinExistence type="predicted"/>
<evidence type="ECO:0000313" key="2">
    <source>
        <dbReference type="Proteomes" id="UP001457282"/>
    </source>
</evidence>
<gene>
    <name evidence="1" type="ORF">M0R45_005782</name>
</gene>
<reference evidence="1 2" key="1">
    <citation type="journal article" date="2023" name="G3 (Bethesda)">
        <title>A chromosome-length genome assembly and annotation of blackberry (Rubus argutus, cv. 'Hillquist').</title>
        <authorList>
            <person name="Bruna T."/>
            <person name="Aryal R."/>
            <person name="Dudchenko O."/>
            <person name="Sargent D.J."/>
            <person name="Mead D."/>
            <person name="Buti M."/>
            <person name="Cavallini A."/>
            <person name="Hytonen T."/>
            <person name="Andres J."/>
            <person name="Pham M."/>
            <person name="Weisz D."/>
            <person name="Mascagni F."/>
            <person name="Usai G."/>
            <person name="Natali L."/>
            <person name="Bassil N."/>
            <person name="Fernandez G.E."/>
            <person name="Lomsadze A."/>
            <person name="Armour M."/>
            <person name="Olukolu B."/>
            <person name="Poorten T."/>
            <person name="Britton C."/>
            <person name="Davik J."/>
            <person name="Ashrafi H."/>
            <person name="Aiden E.L."/>
            <person name="Borodovsky M."/>
            <person name="Worthington M."/>
        </authorList>
    </citation>
    <scope>NUCLEOTIDE SEQUENCE [LARGE SCALE GENOMIC DNA]</scope>
    <source>
        <strain evidence="1">PI 553951</strain>
    </source>
</reference>
<name>A0AAW1YP81_RUBAR</name>
<dbReference type="AlphaFoldDB" id="A0AAW1YP81"/>
<accession>A0AAW1YP81</accession>
<protein>
    <submittedName>
        <fullName evidence="1">Uncharacterized protein</fullName>
    </submittedName>
</protein>